<keyword evidence="3" id="KW-1185">Reference proteome</keyword>
<sequence>MLYSQIFRRTRSTGNRNNSLIQISNANRQQLTSNNSNSTFGFSSTNSQQITNNDSNSTYNSTQLTGFPPGTEDKLQSPAYFRLPPFTYPCSTGHDVTWNYLVHSAYIFF</sequence>
<dbReference type="EMBL" id="BGPR01007128">
    <property type="protein sequence ID" value="GBN24491.1"/>
    <property type="molecule type" value="Genomic_DNA"/>
</dbReference>
<gene>
    <name evidence="2" type="ORF">AVEN_241313_1</name>
</gene>
<organism evidence="2 3">
    <name type="scientific">Araneus ventricosus</name>
    <name type="common">Orbweaver spider</name>
    <name type="synonym">Epeira ventricosa</name>
    <dbReference type="NCBI Taxonomy" id="182803"/>
    <lineage>
        <taxon>Eukaryota</taxon>
        <taxon>Metazoa</taxon>
        <taxon>Ecdysozoa</taxon>
        <taxon>Arthropoda</taxon>
        <taxon>Chelicerata</taxon>
        <taxon>Arachnida</taxon>
        <taxon>Araneae</taxon>
        <taxon>Araneomorphae</taxon>
        <taxon>Entelegynae</taxon>
        <taxon>Araneoidea</taxon>
        <taxon>Araneidae</taxon>
        <taxon>Araneus</taxon>
    </lineage>
</organism>
<proteinExistence type="predicted"/>
<comment type="caution">
    <text evidence="2">The sequence shown here is derived from an EMBL/GenBank/DDBJ whole genome shotgun (WGS) entry which is preliminary data.</text>
</comment>
<feature type="region of interest" description="Disordered" evidence="1">
    <location>
        <begin position="26"/>
        <end position="72"/>
    </location>
</feature>
<evidence type="ECO:0000313" key="3">
    <source>
        <dbReference type="Proteomes" id="UP000499080"/>
    </source>
</evidence>
<name>A0A4Y2MBN2_ARAVE</name>
<evidence type="ECO:0000256" key="1">
    <source>
        <dbReference type="SAM" id="MobiDB-lite"/>
    </source>
</evidence>
<dbReference type="AlphaFoldDB" id="A0A4Y2MBN2"/>
<reference evidence="2 3" key="1">
    <citation type="journal article" date="2019" name="Sci. Rep.">
        <title>Orb-weaving spider Araneus ventricosus genome elucidates the spidroin gene catalogue.</title>
        <authorList>
            <person name="Kono N."/>
            <person name="Nakamura H."/>
            <person name="Ohtoshi R."/>
            <person name="Moran D.A.P."/>
            <person name="Shinohara A."/>
            <person name="Yoshida Y."/>
            <person name="Fujiwara M."/>
            <person name="Mori M."/>
            <person name="Tomita M."/>
            <person name="Arakawa K."/>
        </authorList>
    </citation>
    <scope>NUCLEOTIDE SEQUENCE [LARGE SCALE GENOMIC DNA]</scope>
</reference>
<protein>
    <submittedName>
        <fullName evidence="2">Uncharacterized protein</fullName>
    </submittedName>
</protein>
<feature type="compositionally biased region" description="Low complexity" evidence="1">
    <location>
        <begin position="32"/>
        <end position="62"/>
    </location>
</feature>
<accession>A0A4Y2MBN2</accession>
<dbReference type="Proteomes" id="UP000499080">
    <property type="component" value="Unassembled WGS sequence"/>
</dbReference>
<evidence type="ECO:0000313" key="2">
    <source>
        <dbReference type="EMBL" id="GBN24491.1"/>
    </source>
</evidence>